<dbReference type="InterPro" id="IPR037171">
    <property type="entry name" value="NagB/RpiA_transferase-like"/>
</dbReference>
<dbReference type="KEGG" id="far:ABE41_018180"/>
<dbReference type="AlphaFoldDB" id="A0A1B1Z929"/>
<dbReference type="Proteomes" id="UP000077412">
    <property type="component" value="Chromosome"/>
</dbReference>
<dbReference type="PANTHER" id="PTHR43293">
    <property type="entry name" value="ACETATE COA-TRANSFERASE YDIF"/>
    <property type="match status" value="1"/>
</dbReference>
<evidence type="ECO:0000256" key="1">
    <source>
        <dbReference type="ARBA" id="ARBA00007154"/>
    </source>
</evidence>
<dbReference type="SMART" id="SM00882">
    <property type="entry name" value="CoA_trans"/>
    <property type="match status" value="2"/>
</dbReference>
<dbReference type="PIRSF" id="PIRSF000858">
    <property type="entry name" value="SCOT-t"/>
    <property type="match status" value="1"/>
</dbReference>
<dbReference type="Gene3D" id="3.40.1080.10">
    <property type="entry name" value="Glutaconate Coenzyme A-transferase"/>
    <property type="match status" value="2"/>
</dbReference>
<evidence type="ECO:0000313" key="5">
    <source>
        <dbReference type="EMBL" id="ANX13944.1"/>
    </source>
</evidence>
<keyword evidence="2 3" id="KW-0808">Transferase</keyword>
<dbReference type="PANTHER" id="PTHR43293:SF1">
    <property type="entry name" value="ACETATE COA-TRANSFERASE YDIF"/>
    <property type="match status" value="1"/>
</dbReference>
<sequence length="534" mass="58379">MVKCIEAETLSSEIPNDSTIALVGFGGMGQCDKILKAIGQNFKQKGHPNNLTVFHTAGQSDKTNGIEYIAEEGLISRVIGGHWGLAPKMRGLIEENKIDCYCFPQGQLTHLLRAMANKMPGQISPIGIGTFIDPRIEGGKFNERTKQKEDLIKVVIIEQEEFLLYPSIAFDYVFIRGTSIDENGNITAEEEPLKLEILSAAHAAKAYGGKVIAQVKYEVKKDTMHPKDVVVPGYLVDGYVIVDDPDTEHRQVPSTVYNPVFSGDVRTPSVSLEPIPLDIRKVIGRRAVQEVTDPAVVNLGIGIPGDVIGPITHEEGLNSLITLTLESGIVGGVPIGANEFGVARNADAILDHEYLFDYYHGTGIDITFMGAAEVDQTGNVNVSKFGTRSVGCGGFIDITQTAKKVIFCTTFTGGGLKVEVENGKLSIIQEGKIKKFKNQVQQITYSGRFAADHDNDVIYVTERAVFVLTKDGLVLTEIAPGIDIEKDILAQMEFKPIISSDLSEMDPRLFVDGPMKLFNQNVISFKQEAFQRTN</sequence>
<dbReference type="GO" id="GO:0046952">
    <property type="term" value="P:ketone body catabolic process"/>
    <property type="evidence" value="ECO:0007669"/>
    <property type="project" value="InterPro"/>
</dbReference>
<dbReference type="EMBL" id="CP016761">
    <property type="protein sequence ID" value="ANX13944.1"/>
    <property type="molecule type" value="Genomic_DNA"/>
</dbReference>
<gene>
    <name evidence="5" type="ORF">ABE41_018180</name>
</gene>
<keyword evidence="6" id="KW-1185">Reference proteome</keyword>
<feature type="active site" description="5-glutamyl coenzyme A thioester intermediate" evidence="4">
    <location>
        <position position="326"/>
    </location>
</feature>
<evidence type="ECO:0000256" key="3">
    <source>
        <dbReference type="PIRNR" id="PIRNR000858"/>
    </source>
</evidence>
<dbReference type="SUPFAM" id="SSF100950">
    <property type="entry name" value="NagB/RpiA/CoA transferase-like"/>
    <property type="match status" value="2"/>
</dbReference>
<dbReference type="InterPro" id="IPR014388">
    <property type="entry name" value="3-oxoacid_CoA-transferase"/>
</dbReference>
<dbReference type="GO" id="GO:0008410">
    <property type="term" value="F:CoA-transferase activity"/>
    <property type="evidence" value="ECO:0007669"/>
    <property type="project" value="InterPro"/>
</dbReference>
<organism evidence="5 6">
    <name type="scientific">Fictibacillus arsenicus</name>
    <dbReference type="NCBI Taxonomy" id="255247"/>
    <lineage>
        <taxon>Bacteria</taxon>
        <taxon>Bacillati</taxon>
        <taxon>Bacillota</taxon>
        <taxon>Bacilli</taxon>
        <taxon>Bacillales</taxon>
        <taxon>Fictibacillaceae</taxon>
        <taxon>Fictibacillus</taxon>
    </lineage>
</organism>
<dbReference type="InterPro" id="IPR004165">
    <property type="entry name" value="CoA_trans_fam_I"/>
</dbReference>
<dbReference type="STRING" id="255247.ABE41_018180"/>
<dbReference type="RefSeq" id="WP_066293445.1">
    <property type="nucleotide sequence ID" value="NZ_CP016761.1"/>
</dbReference>
<name>A0A1B1Z929_9BACL</name>
<evidence type="ECO:0000256" key="2">
    <source>
        <dbReference type="ARBA" id="ARBA00022679"/>
    </source>
</evidence>
<comment type="similarity">
    <text evidence="1 3">Belongs to the 3-oxoacid CoA-transferase family.</text>
</comment>
<dbReference type="Pfam" id="PF01144">
    <property type="entry name" value="CoA_trans"/>
    <property type="match status" value="1"/>
</dbReference>
<evidence type="ECO:0000256" key="4">
    <source>
        <dbReference type="PIRSR" id="PIRSR000858-1"/>
    </source>
</evidence>
<evidence type="ECO:0000313" key="6">
    <source>
        <dbReference type="Proteomes" id="UP000077412"/>
    </source>
</evidence>
<accession>A0A1B1Z929</accession>
<proteinExistence type="inferred from homology"/>
<dbReference type="OrthoDB" id="9805230at2"/>
<reference evidence="5 6" key="1">
    <citation type="submission" date="2016-08" db="EMBL/GenBank/DDBJ databases">
        <title>Complete genome sequence of Fictibacillus arsenicus G25-54, a strain with toxicity to nematodes and a potential arsenic-resistance activity.</title>
        <authorList>
            <person name="Zheng Z."/>
        </authorList>
    </citation>
    <scope>NUCLEOTIDE SEQUENCE [LARGE SCALE GENOMIC DNA]</scope>
    <source>
        <strain evidence="5 6">G25-54</strain>
    </source>
</reference>
<protein>
    <submittedName>
        <fullName evidence="5">Acyl CoA:acetate/3-ketoacid CoA transferase</fullName>
    </submittedName>
</protein>